<sequence length="123" mass="13434">MAKTKGQLEAAITAALSQFERDHLGRGPKQARTFILQDVILVRLTGILSPAEHQLSQETGGVGLIKQMRSRLIENASHTLAGLVEENVDAEVVSIHTDISTRTGERIFVFSLDRDLEATLPTS</sequence>
<feature type="domain" description="Na+-translocating membrane potential-generating system MpsC" evidence="1">
    <location>
        <begin position="4"/>
        <end position="114"/>
    </location>
</feature>
<dbReference type="EMBL" id="CP041186">
    <property type="protein sequence ID" value="QDG50615.1"/>
    <property type="molecule type" value="Genomic_DNA"/>
</dbReference>
<accession>A0A5B8Y703</accession>
<dbReference type="OrthoDB" id="5422931at2"/>
<dbReference type="RefSeq" id="WP_141197107.1">
    <property type="nucleotide sequence ID" value="NZ_CP041186.1"/>
</dbReference>
<dbReference type="Proteomes" id="UP000315995">
    <property type="component" value="Chromosome"/>
</dbReference>
<protein>
    <submittedName>
        <fullName evidence="2">DUF2294 domain-containing protein</fullName>
    </submittedName>
</protein>
<evidence type="ECO:0000313" key="3">
    <source>
        <dbReference type="Proteomes" id="UP000315995"/>
    </source>
</evidence>
<dbReference type="AlphaFoldDB" id="A0A4Y6PS55"/>
<evidence type="ECO:0000259" key="1">
    <source>
        <dbReference type="Pfam" id="PF10057"/>
    </source>
</evidence>
<organism evidence="2 3">
    <name type="scientific">Persicimonas caeni</name>
    <dbReference type="NCBI Taxonomy" id="2292766"/>
    <lineage>
        <taxon>Bacteria</taxon>
        <taxon>Deltaproteobacteria</taxon>
        <taxon>Bradymonadales</taxon>
        <taxon>Bradymonadaceae</taxon>
        <taxon>Persicimonas</taxon>
    </lineage>
</organism>
<dbReference type="Pfam" id="PF10057">
    <property type="entry name" value="MpsC"/>
    <property type="match status" value="1"/>
</dbReference>
<dbReference type="InterPro" id="IPR018745">
    <property type="entry name" value="MpsC"/>
</dbReference>
<gene>
    <name evidence="2" type="ORF">FIV42_07680</name>
</gene>
<evidence type="ECO:0000313" key="2">
    <source>
        <dbReference type="EMBL" id="QDG50615.1"/>
    </source>
</evidence>
<reference evidence="2 3" key="1">
    <citation type="submission" date="2019-06" db="EMBL/GenBank/DDBJ databases">
        <title>Persicimonas caeni gen. nov., sp. nov., a predatory bacterium isolated from solar saltern.</title>
        <authorList>
            <person name="Wang S."/>
        </authorList>
    </citation>
    <scope>NUCLEOTIDE SEQUENCE [LARGE SCALE GENOMIC DNA]</scope>
    <source>
        <strain evidence="2 3">YN101</strain>
    </source>
</reference>
<accession>A0A4Y6PS55</accession>
<proteinExistence type="predicted"/>
<keyword evidence="3" id="KW-1185">Reference proteome</keyword>
<name>A0A4Y6PS55_PERCE</name>